<gene>
    <name evidence="1" type="ORF">DES53_101112</name>
</gene>
<organism evidence="1 2">
    <name type="scientific">Roseimicrobium gellanilyticum</name>
    <dbReference type="NCBI Taxonomy" id="748857"/>
    <lineage>
        <taxon>Bacteria</taxon>
        <taxon>Pseudomonadati</taxon>
        <taxon>Verrucomicrobiota</taxon>
        <taxon>Verrucomicrobiia</taxon>
        <taxon>Verrucomicrobiales</taxon>
        <taxon>Verrucomicrobiaceae</taxon>
        <taxon>Roseimicrobium</taxon>
    </lineage>
</organism>
<accession>A0A366HUY9</accession>
<keyword evidence="2" id="KW-1185">Reference proteome</keyword>
<reference evidence="1 2" key="1">
    <citation type="submission" date="2018-06" db="EMBL/GenBank/DDBJ databases">
        <title>Genomic Encyclopedia of Type Strains, Phase IV (KMG-IV): sequencing the most valuable type-strain genomes for metagenomic binning, comparative biology and taxonomic classification.</title>
        <authorList>
            <person name="Goeker M."/>
        </authorList>
    </citation>
    <scope>NUCLEOTIDE SEQUENCE [LARGE SCALE GENOMIC DNA]</scope>
    <source>
        <strain evidence="1 2">DSM 25532</strain>
    </source>
</reference>
<evidence type="ECO:0000313" key="1">
    <source>
        <dbReference type="EMBL" id="RBP47315.1"/>
    </source>
</evidence>
<dbReference type="EMBL" id="QNRR01000001">
    <property type="protein sequence ID" value="RBP47315.1"/>
    <property type="molecule type" value="Genomic_DNA"/>
</dbReference>
<name>A0A366HUY9_9BACT</name>
<protein>
    <submittedName>
        <fullName evidence="1">Uncharacterized protein</fullName>
    </submittedName>
</protein>
<sequence>MTRRARRITIALFLILLAIPLTYLVLSWRPEDSLEFQASAFWPNPTSGEGEPSTGTTNPQGTIDVLVANKGYFPIRFYYGYLELVGDADPASVVLQHSAPIEDPYIVIPPGKFIRARSGTWDSRGHADGGIRSPGINVRYFWLSALRAQVDDWLGWWYYKRNPNSLRFPKFHTGHAHLIPPPDSATVEP</sequence>
<proteinExistence type="predicted"/>
<comment type="caution">
    <text evidence="1">The sequence shown here is derived from an EMBL/GenBank/DDBJ whole genome shotgun (WGS) entry which is preliminary data.</text>
</comment>
<dbReference type="RefSeq" id="WP_113956258.1">
    <property type="nucleotide sequence ID" value="NZ_QNRR01000001.1"/>
</dbReference>
<evidence type="ECO:0000313" key="2">
    <source>
        <dbReference type="Proteomes" id="UP000253426"/>
    </source>
</evidence>
<dbReference type="Proteomes" id="UP000253426">
    <property type="component" value="Unassembled WGS sequence"/>
</dbReference>
<dbReference type="AlphaFoldDB" id="A0A366HUY9"/>